<dbReference type="RefSeq" id="XP_008862210.1">
    <property type="nucleotide sequence ID" value="XM_008863988.1"/>
</dbReference>
<dbReference type="SUPFAM" id="SSF48452">
    <property type="entry name" value="TPR-like"/>
    <property type="match status" value="1"/>
</dbReference>
<dbReference type="OrthoDB" id="70465at2759"/>
<dbReference type="InterPro" id="IPR011990">
    <property type="entry name" value="TPR-like_helical_dom_sf"/>
</dbReference>
<proteinExistence type="predicted"/>
<dbReference type="VEuPathDB" id="FungiDB:H310_00991"/>
<dbReference type="Gene3D" id="1.25.40.10">
    <property type="entry name" value="Tetratricopeptide repeat domain"/>
    <property type="match status" value="1"/>
</dbReference>
<dbReference type="SMART" id="SM00028">
    <property type="entry name" value="TPR"/>
    <property type="match status" value="2"/>
</dbReference>
<feature type="compositionally biased region" description="Basic and acidic residues" evidence="2">
    <location>
        <begin position="1116"/>
        <end position="1128"/>
    </location>
</feature>
<dbReference type="STRING" id="157072.A0A024UQI3"/>
<feature type="compositionally biased region" description="Pro residues" evidence="2">
    <location>
        <begin position="262"/>
        <end position="271"/>
    </location>
</feature>
<feature type="compositionally biased region" description="Polar residues" evidence="2">
    <location>
        <begin position="278"/>
        <end position="288"/>
    </location>
</feature>
<keyword evidence="1" id="KW-0802">TPR repeat</keyword>
<feature type="compositionally biased region" description="Polar residues" evidence="2">
    <location>
        <begin position="594"/>
        <end position="615"/>
    </location>
</feature>
<feature type="region of interest" description="Disordered" evidence="2">
    <location>
        <begin position="1062"/>
        <end position="1141"/>
    </location>
</feature>
<feature type="region of interest" description="Disordered" evidence="2">
    <location>
        <begin position="262"/>
        <end position="346"/>
    </location>
</feature>
<sequence>MGDAGVDGWADDPEVQIHGHRDNSDNALTQVLVTVNSEWLADFGATHRGGRGKVPPLDLFLAQKSLWLNDHFQKLRVLTDPTSRQAKDVVRKFEDCLQSVLSAGRLNPKVAAGSPCSECMVEPLALILYCATQDRCSEHRVESFLKEVYMYMSSESIVGRANEAALATPLYRLLIRHANLQARILVLKILLVLATADAVVVSKGCEVGAQGQAIVPNMFLSTLAKRHPDCEALQDLTKRLLVLFDMRKTTAYLLELSYAPPSPCPATPPKKSPAMLSSLRSPSFTPPTTLLRDKSPFLPQPKVLFGLRPKTTPAARPSPKHGSSPPRSKDKPNKGTSSPPHNRKLPVTLAPLDQIEQRLQSFDLTPPHTNTLQVIPKKTCKLAVPLIHSSVHDTVAPLAPLKSPPRQKATSHHASRDLTSASGFEWWWRTLPANHASLAHHAKLKAVCVAALRMHGAGIFDRAVELYTFALTMMPVPATLQVLPTPEDGDAETVHLPLKLHLNLGSAALSLGQITESVKAFETAIHMDPQSLWAHFKLGMAYNAAGRVEGAVKEWTAVAKLFPPAQAALDALGRGSSLLHPGSCGGGDSPTVKAKSTSIKSNPSRSGGASPSSETKSFKHRVRDVVRHLANMGARMEIDWPLVFSLVDRYHLGMVTTTTFREILHVSGLALTTQEYADLARYLRDPNDPNYVSHTKLLTDATFVAASASHHRTIPLDQVCFHGPRKRTTMENLRVPLHLIAQNECYNFFSTLASWAAFGVSKAIPGVPILHTTWMVRLTHVPAVPASVVPAEAVIIVRNAIAAGALQAKHIILVRLRAAKKLAVSLVAQAQFTACAHMSRWRKDGIHNVSVAMGGHILQCAVARLVLKSRVHTARALMERRSLARADLTQPSQRAAALLDLQRLATICLDEMTCRARLSIVGKRKSRAALARTATTSVRWRQRNIDAKISLVRLVTKCRSRIEVVESARCHLAEQVVWARSTLDHLRLVAWDQLVATTRFIVAQTTVSTILVTMVQTVAAARMAHALPEFDVSDQRVVWDNSVQVALDYVPKQDSIVRIDTFGKEDDQQHDGVTAETKCDSSDDDGGIASDGEDEHEADNAIASFPPNMSGLETTEDTHRTVASEHEAFTPSRRGNSEGPS</sequence>
<name>A0A024UQI3_9STRA</name>
<reference evidence="3" key="1">
    <citation type="submission" date="2013-12" db="EMBL/GenBank/DDBJ databases">
        <title>The Genome Sequence of Aphanomyces invadans NJM9701.</title>
        <authorList>
            <consortium name="The Broad Institute Genomics Platform"/>
            <person name="Russ C."/>
            <person name="Tyler B."/>
            <person name="van West P."/>
            <person name="Dieguez-Uribeondo J."/>
            <person name="Young S.K."/>
            <person name="Zeng Q."/>
            <person name="Gargeya S."/>
            <person name="Fitzgerald M."/>
            <person name="Abouelleil A."/>
            <person name="Alvarado L."/>
            <person name="Chapman S.B."/>
            <person name="Gainer-Dewar J."/>
            <person name="Goldberg J."/>
            <person name="Griggs A."/>
            <person name="Gujja S."/>
            <person name="Hansen M."/>
            <person name="Howarth C."/>
            <person name="Imamovic A."/>
            <person name="Ireland A."/>
            <person name="Larimer J."/>
            <person name="McCowan C."/>
            <person name="Murphy C."/>
            <person name="Pearson M."/>
            <person name="Poon T.W."/>
            <person name="Priest M."/>
            <person name="Roberts A."/>
            <person name="Saif S."/>
            <person name="Shea T."/>
            <person name="Sykes S."/>
            <person name="Wortman J."/>
            <person name="Nusbaum C."/>
            <person name="Birren B."/>
        </authorList>
    </citation>
    <scope>NUCLEOTIDE SEQUENCE [LARGE SCALE GENOMIC DNA]</scope>
    <source>
        <strain evidence="3">NJM9701</strain>
    </source>
</reference>
<dbReference type="PROSITE" id="PS50005">
    <property type="entry name" value="TPR"/>
    <property type="match status" value="1"/>
</dbReference>
<gene>
    <name evidence="3" type="ORF">H310_00991</name>
</gene>
<evidence type="ECO:0000313" key="3">
    <source>
        <dbReference type="EMBL" id="ETW08405.1"/>
    </source>
</evidence>
<dbReference type="AlphaFoldDB" id="A0A024UQI3"/>
<feature type="repeat" description="TPR" evidence="1">
    <location>
        <begin position="498"/>
        <end position="531"/>
    </location>
</feature>
<dbReference type="EMBL" id="KI913953">
    <property type="protein sequence ID" value="ETW08405.1"/>
    <property type="molecule type" value="Genomic_DNA"/>
</dbReference>
<accession>A0A024UQI3</accession>
<dbReference type="GeneID" id="20078041"/>
<organism evidence="3">
    <name type="scientific">Aphanomyces invadans</name>
    <dbReference type="NCBI Taxonomy" id="157072"/>
    <lineage>
        <taxon>Eukaryota</taxon>
        <taxon>Sar</taxon>
        <taxon>Stramenopiles</taxon>
        <taxon>Oomycota</taxon>
        <taxon>Saprolegniomycetes</taxon>
        <taxon>Saprolegniales</taxon>
        <taxon>Verrucalvaceae</taxon>
        <taxon>Aphanomyces</taxon>
    </lineage>
</organism>
<feature type="region of interest" description="Disordered" evidence="2">
    <location>
        <begin position="1"/>
        <end position="21"/>
    </location>
</feature>
<evidence type="ECO:0000256" key="1">
    <source>
        <dbReference type="PROSITE-ProRule" id="PRU00339"/>
    </source>
</evidence>
<dbReference type="Pfam" id="PF13432">
    <property type="entry name" value="TPR_16"/>
    <property type="match status" value="1"/>
</dbReference>
<evidence type="ECO:0000256" key="2">
    <source>
        <dbReference type="SAM" id="MobiDB-lite"/>
    </source>
</evidence>
<feature type="compositionally biased region" description="Acidic residues" evidence="2">
    <location>
        <begin position="1082"/>
        <end position="1097"/>
    </location>
</feature>
<protein>
    <submittedName>
        <fullName evidence="3">Uncharacterized protein</fullName>
    </submittedName>
</protein>
<dbReference type="InterPro" id="IPR019734">
    <property type="entry name" value="TPR_rpt"/>
</dbReference>
<feature type="region of interest" description="Disordered" evidence="2">
    <location>
        <begin position="580"/>
        <end position="617"/>
    </location>
</feature>
<dbReference type="eggNOG" id="ENOG502S0DY">
    <property type="taxonomic scope" value="Eukaryota"/>
</dbReference>